<dbReference type="Gene3D" id="3.40.50.2000">
    <property type="entry name" value="Glycogen Phosphorylase B"/>
    <property type="match status" value="2"/>
</dbReference>
<dbReference type="Proteomes" id="UP001143543">
    <property type="component" value="Unassembled WGS sequence"/>
</dbReference>
<reference evidence="2" key="1">
    <citation type="submission" date="2022-07" db="EMBL/GenBank/DDBJ databases">
        <title>Taxonomy of Novel Oxalotrophic and Methylotrophic Bacteria.</title>
        <authorList>
            <person name="Sahin N."/>
            <person name="Tani A."/>
        </authorList>
    </citation>
    <scope>NUCLEOTIDE SEQUENCE</scope>
    <source>
        <strain evidence="2">Y10</strain>
    </source>
</reference>
<evidence type="ECO:0000313" key="2">
    <source>
        <dbReference type="EMBL" id="GLB50853.1"/>
    </source>
</evidence>
<keyword evidence="3" id="KW-1185">Reference proteome</keyword>
<dbReference type="Pfam" id="PF00534">
    <property type="entry name" value="Glycos_transf_1"/>
    <property type="match status" value="1"/>
</dbReference>
<comment type="caution">
    <text evidence="2">The sequence shown here is derived from an EMBL/GenBank/DDBJ whole genome shotgun (WGS) entry which is preliminary data.</text>
</comment>
<dbReference type="SUPFAM" id="SSF53756">
    <property type="entry name" value="UDP-Glycosyltransferase/glycogen phosphorylase"/>
    <property type="match status" value="1"/>
</dbReference>
<dbReference type="InterPro" id="IPR001296">
    <property type="entry name" value="Glyco_trans_1"/>
</dbReference>
<dbReference type="PANTHER" id="PTHR45947">
    <property type="entry name" value="SULFOQUINOVOSYL TRANSFERASE SQD2"/>
    <property type="match status" value="1"/>
</dbReference>
<dbReference type="PANTHER" id="PTHR45947:SF3">
    <property type="entry name" value="SULFOQUINOVOSYL TRANSFERASE SQD2"/>
    <property type="match status" value="1"/>
</dbReference>
<proteinExistence type="predicted"/>
<feature type="domain" description="Glycosyl transferase family 1" evidence="1">
    <location>
        <begin position="168"/>
        <end position="320"/>
    </location>
</feature>
<gene>
    <name evidence="2" type="ORF">Y10_32210</name>
</gene>
<evidence type="ECO:0000313" key="3">
    <source>
        <dbReference type="Proteomes" id="UP001143543"/>
    </source>
</evidence>
<evidence type="ECO:0000259" key="1">
    <source>
        <dbReference type="Pfam" id="PF00534"/>
    </source>
</evidence>
<dbReference type="CDD" id="cd03801">
    <property type="entry name" value="GT4_PimA-like"/>
    <property type="match status" value="1"/>
</dbReference>
<dbReference type="RefSeq" id="WP_281766490.1">
    <property type="nucleotide sequence ID" value="NZ_BRVO01000005.1"/>
</dbReference>
<protein>
    <submittedName>
        <fullName evidence="2">1,2-diacylglycerol 3-glucosyltransferase</fullName>
    </submittedName>
</protein>
<dbReference type="EMBL" id="BRVO01000005">
    <property type="protein sequence ID" value="GLB50853.1"/>
    <property type="molecule type" value="Genomic_DNA"/>
</dbReference>
<organism evidence="2 3">
    <name type="scientific">Neptunitalea lumnitzerae</name>
    <dbReference type="NCBI Taxonomy" id="2965509"/>
    <lineage>
        <taxon>Bacteria</taxon>
        <taxon>Pseudomonadati</taxon>
        <taxon>Bacteroidota</taxon>
        <taxon>Flavobacteriia</taxon>
        <taxon>Flavobacteriales</taxon>
        <taxon>Flavobacteriaceae</taxon>
        <taxon>Neptunitalea</taxon>
    </lineage>
</organism>
<dbReference type="InterPro" id="IPR050194">
    <property type="entry name" value="Glycosyltransferase_grp1"/>
</dbReference>
<sequence length="340" mass="37773">MTIAKKNLLYIGNKLSGKGKTVTTIEELGSRLELQGYAVTYASSVSNKLLRMLHMVYVFLKEAKTTNVVLIDTYSTSNFYYAVIIGRLCTLYKVSYIPILHGGNLEIRLKNNPKLSSHLFKNSKTNVAPSKFLESVFLNYGFHVVHIPNALEIENYPYKKRLNLQCKLLWVRSFATLYNPEMAVKVCEQLNSSGVNATLCMVGPDKDGSLETCKSYAESHNIPVTFTGKLAKEEWIAMAADYDIFINTTTIDNTPVSVLEAMALGLPVVSTNVGGVPFMIENGENGLLVTSGNVEEMVAAINRLLVSTTLVETITDNAKQYTDQVDWEVVKDKWNTVLQG</sequence>
<accession>A0ABQ5MND0</accession>
<name>A0ABQ5MND0_9FLAO</name>